<organism evidence="6 7">
    <name type="scientific">Ricinus communis</name>
    <name type="common">Castor bean</name>
    <dbReference type="NCBI Taxonomy" id="3988"/>
    <lineage>
        <taxon>Eukaryota</taxon>
        <taxon>Viridiplantae</taxon>
        <taxon>Streptophyta</taxon>
        <taxon>Embryophyta</taxon>
        <taxon>Tracheophyta</taxon>
        <taxon>Spermatophyta</taxon>
        <taxon>Magnoliopsida</taxon>
        <taxon>eudicotyledons</taxon>
        <taxon>Gunneridae</taxon>
        <taxon>Pentapetalae</taxon>
        <taxon>rosids</taxon>
        <taxon>fabids</taxon>
        <taxon>Malpighiales</taxon>
        <taxon>Euphorbiaceae</taxon>
        <taxon>Acalyphoideae</taxon>
        <taxon>Acalypheae</taxon>
        <taxon>Ricinus</taxon>
    </lineage>
</organism>
<name>B9STB0_RICCO</name>
<evidence type="ECO:0000259" key="5">
    <source>
        <dbReference type="PROSITE" id="PS51999"/>
    </source>
</evidence>
<reference evidence="7" key="1">
    <citation type="journal article" date="2010" name="Nat. Biotechnol.">
        <title>Draft genome sequence of the oilseed species Ricinus communis.</title>
        <authorList>
            <person name="Chan A.P."/>
            <person name="Crabtree J."/>
            <person name="Zhao Q."/>
            <person name="Lorenzi H."/>
            <person name="Orvis J."/>
            <person name="Puiu D."/>
            <person name="Melake-Berhan A."/>
            <person name="Jones K.M."/>
            <person name="Redman J."/>
            <person name="Chen G."/>
            <person name="Cahoon E.B."/>
            <person name="Gedil M."/>
            <person name="Stanke M."/>
            <person name="Haas B.J."/>
            <person name="Wortman J.R."/>
            <person name="Fraser-Liggett C.M."/>
            <person name="Ravel J."/>
            <person name="Rabinowicz P.D."/>
        </authorList>
    </citation>
    <scope>NUCLEOTIDE SEQUENCE [LARGE SCALE GENOMIC DNA]</scope>
    <source>
        <strain evidence="7">cv. Hale</strain>
    </source>
</reference>
<evidence type="ECO:0000256" key="1">
    <source>
        <dbReference type="ARBA" id="ARBA00022723"/>
    </source>
</evidence>
<sequence>MASSSGVSTVPNDYEEAANFGVEQTNVICDCGEPAKVFPARTENNNGRRFWRCARRSDQCNFFTSMMND</sequence>
<dbReference type="EMBL" id="EQ974126">
    <property type="protein sequence ID" value="EEF33142.1"/>
    <property type="molecule type" value="Genomic_DNA"/>
</dbReference>
<dbReference type="InterPro" id="IPR010666">
    <property type="entry name" value="Znf_GRF"/>
</dbReference>
<evidence type="ECO:0000256" key="2">
    <source>
        <dbReference type="ARBA" id="ARBA00022771"/>
    </source>
</evidence>
<dbReference type="PANTHER" id="PTHR33248">
    <property type="entry name" value="ZINC ION-BINDING PROTEIN"/>
    <property type="match status" value="1"/>
</dbReference>
<evidence type="ECO:0000313" key="6">
    <source>
        <dbReference type="EMBL" id="EEF33142.1"/>
    </source>
</evidence>
<dbReference type="PROSITE" id="PS51999">
    <property type="entry name" value="ZF_GRF"/>
    <property type="match status" value="1"/>
</dbReference>
<gene>
    <name evidence="6" type="ORF">RCOM_0431550</name>
</gene>
<proteinExistence type="predicted"/>
<dbReference type="Proteomes" id="UP000008311">
    <property type="component" value="Unassembled WGS sequence"/>
</dbReference>
<dbReference type="GO" id="GO:0008270">
    <property type="term" value="F:zinc ion binding"/>
    <property type="evidence" value="ECO:0007669"/>
    <property type="project" value="UniProtKB-KW"/>
</dbReference>
<keyword evidence="3" id="KW-0862">Zinc</keyword>
<accession>B9STB0</accession>
<evidence type="ECO:0000256" key="4">
    <source>
        <dbReference type="PROSITE-ProRule" id="PRU01343"/>
    </source>
</evidence>
<evidence type="ECO:0000313" key="7">
    <source>
        <dbReference type="Proteomes" id="UP000008311"/>
    </source>
</evidence>
<feature type="domain" description="GRF-type" evidence="5">
    <location>
        <begin position="29"/>
        <end position="69"/>
    </location>
</feature>
<evidence type="ECO:0000256" key="3">
    <source>
        <dbReference type="ARBA" id="ARBA00022833"/>
    </source>
</evidence>
<dbReference type="Pfam" id="PF06839">
    <property type="entry name" value="Zn_ribbon_GRF"/>
    <property type="match status" value="1"/>
</dbReference>
<protein>
    <recommendedName>
        <fullName evidence="5">GRF-type domain-containing protein</fullName>
    </recommendedName>
</protein>
<keyword evidence="1" id="KW-0479">Metal-binding</keyword>
<keyword evidence="2 4" id="KW-0863">Zinc-finger</keyword>
<dbReference type="AlphaFoldDB" id="B9STB0"/>
<dbReference type="InParanoid" id="B9STB0"/>
<keyword evidence="7" id="KW-1185">Reference proteome</keyword>